<keyword evidence="15 16" id="KW-0472">Membrane</keyword>
<dbReference type="AlphaFoldDB" id="A0A1M6AXH9"/>
<evidence type="ECO:0000256" key="12">
    <source>
        <dbReference type="ARBA" id="ARBA00022982"/>
    </source>
</evidence>
<comment type="function">
    <text evidence="2">Membrane-anchoring subunit of succinate dehydrogenase (SDH).</text>
</comment>
<protein>
    <recommendedName>
        <fullName evidence="6">Succinate dehydrogenase hydrophobic membrane anchor subunit</fullName>
    </recommendedName>
</protein>
<feature type="transmembrane region" description="Helical" evidence="16">
    <location>
        <begin position="103"/>
        <end position="125"/>
    </location>
</feature>
<evidence type="ECO:0000256" key="10">
    <source>
        <dbReference type="ARBA" id="ARBA00022692"/>
    </source>
</evidence>
<comment type="subcellular location">
    <subcellularLocation>
        <location evidence="3">Membrane</location>
        <topology evidence="3">Multi-pass membrane protein</topology>
    </subcellularLocation>
</comment>
<evidence type="ECO:0000256" key="16">
    <source>
        <dbReference type="SAM" id="Phobius"/>
    </source>
</evidence>
<evidence type="ECO:0000256" key="6">
    <source>
        <dbReference type="ARBA" id="ARBA00019425"/>
    </source>
</evidence>
<evidence type="ECO:0000256" key="14">
    <source>
        <dbReference type="ARBA" id="ARBA00023004"/>
    </source>
</evidence>
<dbReference type="UniPathway" id="UPA00223"/>
<evidence type="ECO:0000256" key="9">
    <source>
        <dbReference type="ARBA" id="ARBA00022617"/>
    </source>
</evidence>
<dbReference type="STRING" id="198092.SAMN02745194_00288"/>
<keyword evidence="14" id="KW-0408">Iron</keyword>
<evidence type="ECO:0000256" key="1">
    <source>
        <dbReference type="ARBA" id="ARBA00001971"/>
    </source>
</evidence>
<feature type="transmembrane region" description="Helical" evidence="16">
    <location>
        <begin position="33"/>
        <end position="51"/>
    </location>
</feature>
<keyword evidence="11" id="KW-0479">Metal-binding</keyword>
<dbReference type="GO" id="GO:0046872">
    <property type="term" value="F:metal ion binding"/>
    <property type="evidence" value="ECO:0007669"/>
    <property type="project" value="UniProtKB-KW"/>
</dbReference>
<evidence type="ECO:0000256" key="3">
    <source>
        <dbReference type="ARBA" id="ARBA00004141"/>
    </source>
</evidence>
<reference evidence="17 18" key="1">
    <citation type="submission" date="2016-11" db="EMBL/GenBank/DDBJ databases">
        <authorList>
            <person name="Jaros S."/>
            <person name="Januszkiewicz K."/>
            <person name="Wedrychowicz H."/>
        </authorList>
    </citation>
    <scope>NUCLEOTIDE SEQUENCE [LARGE SCALE GENOMIC DNA]</scope>
    <source>
        <strain evidence="17 18">DSM 14916</strain>
    </source>
</reference>
<name>A0A1M6AXH9_9PROT</name>
<evidence type="ECO:0000256" key="2">
    <source>
        <dbReference type="ARBA" id="ARBA00004050"/>
    </source>
</evidence>
<evidence type="ECO:0000256" key="13">
    <source>
        <dbReference type="ARBA" id="ARBA00022989"/>
    </source>
</evidence>
<keyword evidence="8" id="KW-0816">Tricarboxylic acid cycle</keyword>
<dbReference type="GO" id="GO:0016020">
    <property type="term" value="C:membrane"/>
    <property type="evidence" value="ECO:0007669"/>
    <property type="project" value="UniProtKB-SubCell"/>
</dbReference>
<evidence type="ECO:0000256" key="15">
    <source>
        <dbReference type="ARBA" id="ARBA00023136"/>
    </source>
</evidence>
<dbReference type="Gene3D" id="1.20.1300.10">
    <property type="entry name" value="Fumarate reductase/succinate dehydrogenase, transmembrane subunit"/>
    <property type="match status" value="1"/>
</dbReference>
<evidence type="ECO:0000313" key="17">
    <source>
        <dbReference type="EMBL" id="SHI41152.1"/>
    </source>
</evidence>
<dbReference type="InterPro" id="IPR000701">
    <property type="entry name" value="SuccDH_FuR_B_TM-su"/>
</dbReference>
<dbReference type="EMBL" id="FQZF01000002">
    <property type="protein sequence ID" value="SHI41152.1"/>
    <property type="molecule type" value="Genomic_DNA"/>
</dbReference>
<accession>A0A1M6AXH9</accession>
<evidence type="ECO:0000256" key="8">
    <source>
        <dbReference type="ARBA" id="ARBA00022532"/>
    </source>
</evidence>
<proteinExistence type="predicted"/>
<dbReference type="SUPFAM" id="SSF81343">
    <property type="entry name" value="Fumarate reductase respiratory complex transmembrane subunits"/>
    <property type="match status" value="1"/>
</dbReference>
<comment type="cofactor">
    <cofactor evidence="1">
        <name>heme</name>
        <dbReference type="ChEBI" id="CHEBI:30413"/>
    </cofactor>
</comment>
<dbReference type="CDD" id="cd03495">
    <property type="entry name" value="SQR_TypeC_SdhD_like"/>
    <property type="match status" value="1"/>
</dbReference>
<gene>
    <name evidence="17" type="ORF">SAMN02745194_00288</name>
</gene>
<keyword evidence="12" id="KW-0249">Electron transport</keyword>
<evidence type="ECO:0000256" key="7">
    <source>
        <dbReference type="ARBA" id="ARBA00022448"/>
    </source>
</evidence>
<keyword evidence="13 16" id="KW-1133">Transmembrane helix</keyword>
<keyword evidence="7" id="KW-0813">Transport</keyword>
<sequence>MSENLKRLETPLARVRGFGSAKNGTHHWWMQRATSIGLLPLTLWFAFSIAARAGSPWEVMAEWIARPFNAVLLIVLISVGFYHTASGLQVVVEDYIRPDRSVMAINLAIKAVLTLLGLLAVLSVIRLAV</sequence>
<comment type="subunit">
    <text evidence="5">Part of an enzyme complex containing four subunits: a flavoprotein, an iron-sulfur protein, plus two membrane-anchoring proteins, SdhC and SdhD.</text>
</comment>
<keyword evidence="18" id="KW-1185">Reference proteome</keyword>
<keyword evidence="9" id="KW-0349">Heme</keyword>
<dbReference type="GO" id="GO:0006099">
    <property type="term" value="P:tricarboxylic acid cycle"/>
    <property type="evidence" value="ECO:0007669"/>
    <property type="project" value="UniProtKB-UniPathway"/>
</dbReference>
<dbReference type="Proteomes" id="UP000184387">
    <property type="component" value="Unassembled WGS sequence"/>
</dbReference>
<keyword evidence="10 16" id="KW-0812">Transmembrane</keyword>
<dbReference type="RefSeq" id="WP_073130595.1">
    <property type="nucleotide sequence ID" value="NZ_FQZF01000002.1"/>
</dbReference>
<dbReference type="NCBIfam" id="TIGR02968">
    <property type="entry name" value="succ_dehyd_anc"/>
    <property type="match status" value="1"/>
</dbReference>
<evidence type="ECO:0000256" key="4">
    <source>
        <dbReference type="ARBA" id="ARBA00005163"/>
    </source>
</evidence>
<dbReference type="InterPro" id="IPR034804">
    <property type="entry name" value="SQR/QFR_C/D"/>
</dbReference>
<evidence type="ECO:0000256" key="11">
    <source>
        <dbReference type="ARBA" id="ARBA00022723"/>
    </source>
</evidence>
<dbReference type="GO" id="GO:0020037">
    <property type="term" value="F:heme binding"/>
    <property type="evidence" value="ECO:0007669"/>
    <property type="project" value="InterPro"/>
</dbReference>
<comment type="pathway">
    <text evidence="4">Carbohydrate metabolism; tricarboxylic acid cycle.</text>
</comment>
<evidence type="ECO:0000256" key="5">
    <source>
        <dbReference type="ARBA" id="ARBA00011558"/>
    </source>
</evidence>
<feature type="transmembrane region" description="Helical" evidence="16">
    <location>
        <begin position="63"/>
        <end position="83"/>
    </location>
</feature>
<evidence type="ECO:0000313" key="18">
    <source>
        <dbReference type="Proteomes" id="UP000184387"/>
    </source>
</evidence>
<dbReference type="OrthoDB" id="9809280at2"/>
<dbReference type="InterPro" id="IPR014312">
    <property type="entry name" value="Succ_DH_anchor"/>
</dbReference>
<dbReference type="Pfam" id="PF01127">
    <property type="entry name" value="Sdh_cyt"/>
    <property type="match status" value="1"/>
</dbReference>
<organism evidence="17 18">
    <name type="scientific">Muricoccus roseus</name>
    <dbReference type="NCBI Taxonomy" id="198092"/>
    <lineage>
        <taxon>Bacteria</taxon>
        <taxon>Pseudomonadati</taxon>
        <taxon>Pseudomonadota</taxon>
        <taxon>Alphaproteobacteria</taxon>
        <taxon>Acetobacterales</taxon>
        <taxon>Roseomonadaceae</taxon>
        <taxon>Muricoccus</taxon>
    </lineage>
</organism>